<evidence type="ECO:0008006" key="5">
    <source>
        <dbReference type="Google" id="ProtNLM"/>
    </source>
</evidence>
<feature type="compositionally biased region" description="Basic and acidic residues" evidence="1">
    <location>
        <begin position="56"/>
        <end position="84"/>
    </location>
</feature>
<feature type="chain" id="PRO_5012906421" description="Beta-barrel assembly machine subunit BamF" evidence="2">
    <location>
        <begin position="27"/>
        <end position="102"/>
    </location>
</feature>
<dbReference type="EMBL" id="LT670818">
    <property type="protein sequence ID" value="SHH42305.1"/>
    <property type="molecule type" value="Genomic_DNA"/>
</dbReference>
<feature type="compositionally biased region" description="Low complexity" evidence="1">
    <location>
        <begin position="85"/>
        <end position="102"/>
    </location>
</feature>
<protein>
    <recommendedName>
        <fullName evidence="5">Beta-barrel assembly machine subunit BamF</fullName>
    </recommendedName>
</protein>
<dbReference type="RefSeq" id="WP_154073641.1">
    <property type="nucleotide sequence ID" value="NZ_LT670818.1"/>
</dbReference>
<sequence length="102" mass="10414">MSKDGKVTALAAVALLLSSLSLGGCATSTAGSSLMDARAETPAPPKTSVYLPVEDLPPKREKPAMTADERSKLQKELIAARDRQASGGKAKGGAAPPQSIKP</sequence>
<evidence type="ECO:0000313" key="3">
    <source>
        <dbReference type="EMBL" id="SHH42305.1"/>
    </source>
</evidence>
<feature type="region of interest" description="Disordered" evidence="1">
    <location>
        <begin position="28"/>
        <end position="102"/>
    </location>
</feature>
<organism evidence="3 4">
    <name type="scientific">Bradyrhizobium erythrophlei</name>
    <dbReference type="NCBI Taxonomy" id="1437360"/>
    <lineage>
        <taxon>Bacteria</taxon>
        <taxon>Pseudomonadati</taxon>
        <taxon>Pseudomonadota</taxon>
        <taxon>Alphaproteobacteria</taxon>
        <taxon>Hyphomicrobiales</taxon>
        <taxon>Nitrobacteraceae</taxon>
        <taxon>Bradyrhizobium</taxon>
    </lineage>
</organism>
<dbReference type="OrthoDB" id="8256370at2"/>
<evidence type="ECO:0000256" key="2">
    <source>
        <dbReference type="SAM" id="SignalP"/>
    </source>
</evidence>
<dbReference type="Proteomes" id="UP000190675">
    <property type="component" value="Chromosome I"/>
</dbReference>
<feature type="signal peptide" evidence="2">
    <location>
        <begin position="1"/>
        <end position="26"/>
    </location>
</feature>
<keyword evidence="2" id="KW-0732">Signal</keyword>
<dbReference type="AlphaFoldDB" id="A0A1M5SUV3"/>
<proteinExistence type="predicted"/>
<accession>A0A1M5SUV3</accession>
<dbReference type="PROSITE" id="PS51257">
    <property type="entry name" value="PROKAR_LIPOPROTEIN"/>
    <property type="match status" value="1"/>
</dbReference>
<evidence type="ECO:0000256" key="1">
    <source>
        <dbReference type="SAM" id="MobiDB-lite"/>
    </source>
</evidence>
<name>A0A1M5SUV3_9BRAD</name>
<reference evidence="3 4" key="1">
    <citation type="submission" date="2016-11" db="EMBL/GenBank/DDBJ databases">
        <authorList>
            <person name="Jaros S."/>
            <person name="Januszkiewicz K."/>
            <person name="Wedrychowicz H."/>
        </authorList>
    </citation>
    <scope>NUCLEOTIDE SEQUENCE [LARGE SCALE GENOMIC DNA]</scope>
    <source>
        <strain evidence="3 4">GAS242</strain>
    </source>
</reference>
<gene>
    <name evidence="3" type="ORF">SAMN05444169_7390</name>
</gene>
<evidence type="ECO:0000313" key="4">
    <source>
        <dbReference type="Proteomes" id="UP000190675"/>
    </source>
</evidence>